<comment type="caution">
    <text evidence="1">The sequence shown here is derived from an EMBL/GenBank/DDBJ whole genome shotgun (WGS) entry which is preliminary data.</text>
</comment>
<dbReference type="AlphaFoldDB" id="A0A495IZM8"/>
<sequence>MIALHRIMKGRIVWAILFLHISFAKAQELSPGKAENIRAYILNKCKISAQTNDTSCANTVIFIRFKVTDAGNIDSLYFTKGGPAIFKQQLKTAIMSTNGLWKLTKQEKAQLKDRTFLLPVILSYSVGCTVAKKDSITVGKDGAIHIVRRNADVNLKMAMEHMLNFESGGKAKLNCVLLAPIAFTNNMY</sequence>
<reference evidence="1 2" key="1">
    <citation type="submission" date="2018-10" db="EMBL/GenBank/DDBJ databases">
        <title>Genomic Encyclopedia of Archaeal and Bacterial Type Strains, Phase II (KMG-II): from individual species to whole genera.</title>
        <authorList>
            <person name="Goeker M."/>
        </authorList>
    </citation>
    <scope>NUCLEOTIDE SEQUENCE [LARGE SCALE GENOMIC DNA]</scope>
    <source>
        <strain evidence="1 2">DSM 18602</strain>
    </source>
</reference>
<evidence type="ECO:0000313" key="2">
    <source>
        <dbReference type="Proteomes" id="UP000268007"/>
    </source>
</evidence>
<dbReference type="Proteomes" id="UP000268007">
    <property type="component" value="Unassembled WGS sequence"/>
</dbReference>
<accession>A0A495IZM8</accession>
<gene>
    <name evidence="1" type="ORF">BDD43_1705</name>
</gene>
<dbReference type="EMBL" id="RBKU01000001">
    <property type="protein sequence ID" value="RKR81558.1"/>
    <property type="molecule type" value="Genomic_DNA"/>
</dbReference>
<evidence type="ECO:0000313" key="1">
    <source>
        <dbReference type="EMBL" id="RKR81558.1"/>
    </source>
</evidence>
<protein>
    <submittedName>
        <fullName evidence="1">Uncharacterized protein</fullName>
    </submittedName>
</protein>
<name>A0A495IZM8_9SPHI</name>
<proteinExistence type="predicted"/>
<keyword evidence="2" id="KW-1185">Reference proteome</keyword>
<organism evidence="1 2">
    <name type="scientific">Mucilaginibacter gracilis</name>
    <dbReference type="NCBI Taxonomy" id="423350"/>
    <lineage>
        <taxon>Bacteria</taxon>
        <taxon>Pseudomonadati</taxon>
        <taxon>Bacteroidota</taxon>
        <taxon>Sphingobacteriia</taxon>
        <taxon>Sphingobacteriales</taxon>
        <taxon>Sphingobacteriaceae</taxon>
        <taxon>Mucilaginibacter</taxon>
    </lineage>
</organism>